<dbReference type="Gene3D" id="3.30.565.10">
    <property type="entry name" value="Histidine kinase-like ATPase, C-terminal domain"/>
    <property type="match status" value="1"/>
</dbReference>
<keyword evidence="4" id="KW-0808">Transferase</keyword>
<keyword evidence="9" id="KW-0812">Transmembrane</keyword>
<feature type="transmembrane region" description="Helical" evidence="9">
    <location>
        <begin position="133"/>
        <end position="154"/>
    </location>
</feature>
<proteinExistence type="predicted"/>
<dbReference type="PROSITE" id="PS50112">
    <property type="entry name" value="PAS"/>
    <property type="match status" value="1"/>
</dbReference>
<dbReference type="Pfam" id="PF00989">
    <property type="entry name" value="PAS"/>
    <property type="match status" value="1"/>
</dbReference>
<dbReference type="SUPFAM" id="SSF55785">
    <property type="entry name" value="PYP-like sensor domain (PAS domain)"/>
    <property type="match status" value="1"/>
</dbReference>
<dbReference type="InterPro" id="IPR003661">
    <property type="entry name" value="HisK_dim/P_dom"/>
</dbReference>
<dbReference type="STRING" id="33978.A6M13_09305"/>
<dbReference type="CDD" id="cd00082">
    <property type="entry name" value="HisKA"/>
    <property type="match status" value="1"/>
</dbReference>
<evidence type="ECO:0000256" key="2">
    <source>
        <dbReference type="ARBA" id="ARBA00012438"/>
    </source>
</evidence>
<keyword evidence="14" id="KW-1185">Reference proteome</keyword>
<keyword evidence="6" id="KW-0418">Kinase</keyword>
<dbReference type="GO" id="GO:0000155">
    <property type="term" value="F:phosphorelay sensor kinase activity"/>
    <property type="evidence" value="ECO:0007669"/>
    <property type="project" value="InterPro"/>
</dbReference>
<feature type="transmembrane region" description="Helical" evidence="9">
    <location>
        <begin position="88"/>
        <end position="121"/>
    </location>
</feature>
<dbReference type="Proteomes" id="UP000093199">
    <property type="component" value="Unassembled WGS sequence"/>
</dbReference>
<keyword evidence="7" id="KW-0067">ATP-binding</keyword>
<dbReference type="InterPro" id="IPR003594">
    <property type="entry name" value="HATPase_dom"/>
</dbReference>
<comment type="caution">
    <text evidence="13">The sequence shown here is derived from an EMBL/GenBank/DDBJ whole genome shotgun (WGS) entry which is preliminary data.</text>
</comment>
<feature type="domain" description="PAC" evidence="12">
    <location>
        <begin position="247"/>
        <end position="299"/>
    </location>
</feature>
<dbReference type="EC" id="2.7.13.3" evidence="2"/>
<sequence length="519" mass="59299">MNPTISLKSRNQFVLTLFISSFAIVNIIYIFNFSNEKGLFPFPVATAIFILLLLFIKNINGRLLRIFILLLMNSSVFTYAWFHLELLSITWLLVVCFFATLYYSLQVTSSIIGITIFEFLLFATQQPQLITSLPAMLLIILLLLIIIGTQTYFIHTMQRGLAQKKRYSEHLTQSRESYLMMFFEQAKDAIAVVDLDNRVIDMNPAFEKLYGWNRDECIGKVTPFVPPENMLAAQQRFKKLHSGENIPAFETIDMRKDGRRIHVQLSMSPIFNRQQQMLAISIIAQDIAYKKEAERQLLQSEKLAVAGEIAAGVAHEIRNPLTAISGFIQMMNQDKDSPYYTYTQIIQSELERINLIISEFLVLSKPHVENKKNFSLTNVCLTIATFLQFEFQQKDIHFEQSIPIDDFIIFADENQIKQVLLNLLRNSIEAVHYGGEISLRLYAKDDHTVTIALKDNGIGMDEEVLSQIFEPFFTTKTHGTGLGMMLTNKIIQSSNGSISIDSAHNEGTTISIDFPRVKL</sequence>
<dbReference type="InterPro" id="IPR000700">
    <property type="entry name" value="PAS-assoc_C"/>
</dbReference>
<dbReference type="InterPro" id="IPR035965">
    <property type="entry name" value="PAS-like_dom_sf"/>
</dbReference>
<dbReference type="AlphaFoldDB" id="A0A1C0YJY4"/>
<evidence type="ECO:0000259" key="11">
    <source>
        <dbReference type="PROSITE" id="PS50112"/>
    </source>
</evidence>
<dbReference type="SMART" id="SM00387">
    <property type="entry name" value="HATPase_c"/>
    <property type="match status" value="1"/>
</dbReference>
<feature type="transmembrane region" description="Helical" evidence="9">
    <location>
        <begin position="38"/>
        <end position="56"/>
    </location>
</feature>
<feature type="transmembrane region" description="Helical" evidence="9">
    <location>
        <begin position="63"/>
        <end position="82"/>
    </location>
</feature>
<keyword evidence="3" id="KW-0597">Phosphoprotein</keyword>
<dbReference type="PANTHER" id="PTHR43065:SF10">
    <property type="entry name" value="PEROXIDE STRESS-ACTIVATED HISTIDINE KINASE MAK3"/>
    <property type="match status" value="1"/>
</dbReference>
<name>A0A1C0YJY4_9BACL</name>
<keyword evidence="8" id="KW-0902">Two-component regulatory system</keyword>
<dbReference type="PANTHER" id="PTHR43065">
    <property type="entry name" value="SENSOR HISTIDINE KINASE"/>
    <property type="match status" value="1"/>
</dbReference>
<evidence type="ECO:0000256" key="6">
    <source>
        <dbReference type="ARBA" id="ARBA00022777"/>
    </source>
</evidence>
<evidence type="ECO:0000256" key="3">
    <source>
        <dbReference type="ARBA" id="ARBA00022553"/>
    </source>
</evidence>
<dbReference type="SMART" id="SM00086">
    <property type="entry name" value="PAC"/>
    <property type="match status" value="1"/>
</dbReference>
<dbReference type="CDD" id="cd00130">
    <property type="entry name" value="PAS"/>
    <property type="match status" value="1"/>
</dbReference>
<evidence type="ECO:0000313" key="13">
    <source>
        <dbReference type="EMBL" id="OCS87495.1"/>
    </source>
</evidence>
<feature type="transmembrane region" description="Helical" evidence="9">
    <location>
        <begin position="12"/>
        <end position="32"/>
    </location>
</feature>
<dbReference type="Gene3D" id="1.10.287.130">
    <property type="match status" value="1"/>
</dbReference>
<dbReference type="Pfam" id="PF00512">
    <property type="entry name" value="HisKA"/>
    <property type="match status" value="1"/>
</dbReference>
<evidence type="ECO:0000256" key="5">
    <source>
        <dbReference type="ARBA" id="ARBA00022741"/>
    </source>
</evidence>
<dbReference type="EMBL" id="MASJ01000003">
    <property type="protein sequence ID" value="OCS87495.1"/>
    <property type="molecule type" value="Genomic_DNA"/>
</dbReference>
<dbReference type="SMART" id="SM00388">
    <property type="entry name" value="HisKA"/>
    <property type="match status" value="1"/>
</dbReference>
<dbReference type="SUPFAM" id="SSF47384">
    <property type="entry name" value="Homodimeric domain of signal transducing histidine kinase"/>
    <property type="match status" value="1"/>
</dbReference>
<keyword evidence="9" id="KW-1133">Transmembrane helix</keyword>
<evidence type="ECO:0000256" key="1">
    <source>
        <dbReference type="ARBA" id="ARBA00000085"/>
    </source>
</evidence>
<dbReference type="PROSITE" id="PS50109">
    <property type="entry name" value="HIS_KIN"/>
    <property type="match status" value="1"/>
</dbReference>
<evidence type="ECO:0000256" key="9">
    <source>
        <dbReference type="SAM" id="Phobius"/>
    </source>
</evidence>
<dbReference type="SUPFAM" id="SSF55874">
    <property type="entry name" value="ATPase domain of HSP90 chaperone/DNA topoisomerase II/histidine kinase"/>
    <property type="match status" value="1"/>
</dbReference>
<dbReference type="RefSeq" id="WP_066543045.1">
    <property type="nucleotide sequence ID" value="NZ_MASJ01000003.1"/>
</dbReference>
<keyword evidence="5" id="KW-0547">Nucleotide-binding</keyword>
<dbReference type="InterPro" id="IPR004358">
    <property type="entry name" value="Sig_transdc_His_kin-like_C"/>
</dbReference>
<dbReference type="GO" id="GO:0005524">
    <property type="term" value="F:ATP binding"/>
    <property type="evidence" value="ECO:0007669"/>
    <property type="project" value="UniProtKB-KW"/>
</dbReference>
<dbReference type="PROSITE" id="PS50113">
    <property type="entry name" value="PAC"/>
    <property type="match status" value="1"/>
</dbReference>
<evidence type="ECO:0000256" key="8">
    <source>
        <dbReference type="ARBA" id="ARBA00023012"/>
    </source>
</evidence>
<gene>
    <name evidence="13" type="ORF">A6M13_09305</name>
</gene>
<evidence type="ECO:0000256" key="7">
    <source>
        <dbReference type="ARBA" id="ARBA00022840"/>
    </source>
</evidence>
<dbReference type="InterPro" id="IPR013767">
    <property type="entry name" value="PAS_fold"/>
</dbReference>
<dbReference type="Pfam" id="PF02518">
    <property type="entry name" value="HATPase_c"/>
    <property type="match status" value="1"/>
</dbReference>
<dbReference type="InterPro" id="IPR000014">
    <property type="entry name" value="PAS"/>
</dbReference>
<dbReference type="GO" id="GO:0006355">
    <property type="term" value="P:regulation of DNA-templated transcription"/>
    <property type="evidence" value="ECO:0007669"/>
    <property type="project" value="InterPro"/>
</dbReference>
<keyword evidence="9" id="KW-0472">Membrane</keyword>
<evidence type="ECO:0000259" key="12">
    <source>
        <dbReference type="PROSITE" id="PS50113"/>
    </source>
</evidence>
<protein>
    <recommendedName>
        <fullName evidence="2">histidine kinase</fullName>
        <ecNumber evidence="2">2.7.13.3</ecNumber>
    </recommendedName>
</protein>
<evidence type="ECO:0000259" key="10">
    <source>
        <dbReference type="PROSITE" id="PS50109"/>
    </source>
</evidence>
<feature type="domain" description="Histidine kinase" evidence="10">
    <location>
        <begin position="312"/>
        <end position="518"/>
    </location>
</feature>
<evidence type="ECO:0000256" key="4">
    <source>
        <dbReference type="ARBA" id="ARBA00022679"/>
    </source>
</evidence>
<dbReference type="Gene3D" id="3.30.450.20">
    <property type="entry name" value="PAS domain"/>
    <property type="match status" value="1"/>
</dbReference>
<dbReference type="InterPro" id="IPR036890">
    <property type="entry name" value="HATPase_C_sf"/>
</dbReference>
<dbReference type="InterPro" id="IPR005467">
    <property type="entry name" value="His_kinase_dom"/>
</dbReference>
<organism evidence="13 14">
    <name type="scientific">Caryophanon tenue</name>
    <dbReference type="NCBI Taxonomy" id="33978"/>
    <lineage>
        <taxon>Bacteria</taxon>
        <taxon>Bacillati</taxon>
        <taxon>Bacillota</taxon>
        <taxon>Bacilli</taxon>
        <taxon>Bacillales</taxon>
        <taxon>Caryophanaceae</taxon>
        <taxon>Caryophanon</taxon>
    </lineage>
</organism>
<dbReference type="InterPro" id="IPR036097">
    <property type="entry name" value="HisK_dim/P_sf"/>
</dbReference>
<dbReference type="SMART" id="SM00091">
    <property type="entry name" value="PAS"/>
    <property type="match status" value="1"/>
</dbReference>
<evidence type="ECO:0000313" key="14">
    <source>
        <dbReference type="Proteomes" id="UP000093199"/>
    </source>
</evidence>
<dbReference type="NCBIfam" id="TIGR00229">
    <property type="entry name" value="sensory_box"/>
    <property type="match status" value="1"/>
</dbReference>
<feature type="domain" description="PAS" evidence="11">
    <location>
        <begin position="175"/>
        <end position="244"/>
    </location>
</feature>
<reference evidence="13 14" key="1">
    <citation type="submission" date="2016-07" db="EMBL/GenBank/DDBJ databases">
        <title>Caryophanon tenue genome sequencing.</title>
        <authorList>
            <person name="Verma A."/>
            <person name="Pal Y."/>
            <person name="Krishnamurthi S."/>
        </authorList>
    </citation>
    <scope>NUCLEOTIDE SEQUENCE [LARGE SCALE GENOMIC DNA]</scope>
    <source>
        <strain evidence="13 14">DSM 14152</strain>
    </source>
</reference>
<dbReference type="PRINTS" id="PR00344">
    <property type="entry name" value="BCTRLSENSOR"/>
</dbReference>
<comment type="catalytic activity">
    <reaction evidence="1">
        <text>ATP + protein L-histidine = ADP + protein N-phospho-L-histidine.</text>
        <dbReference type="EC" id="2.7.13.3"/>
    </reaction>
</comment>
<accession>A0A1C0YJY4</accession>
<dbReference type="InterPro" id="IPR001610">
    <property type="entry name" value="PAC"/>
</dbReference>